<name>A0A2S7UW41_9GAMM</name>
<evidence type="ECO:0000313" key="1">
    <source>
        <dbReference type="EMBL" id="PQJ54157.1"/>
    </source>
</evidence>
<gene>
    <name evidence="1" type="ORF">BTO11_11190</name>
</gene>
<proteinExistence type="predicted"/>
<accession>A0A2S7UW41</accession>
<dbReference type="InterPro" id="IPR007416">
    <property type="entry name" value="YggL_50S_bp"/>
</dbReference>
<dbReference type="PANTHER" id="PTHR38778">
    <property type="entry name" value="CYTOPLASMIC PROTEIN-RELATED"/>
    <property type="match status" value="1"/>
</dbReference>
<dbReference type="AlphaFoldDB" id="A0A2S7UW41"/>
<comment type="caution">
    <text evidence="1">The sequence shown here is derived from an EMBL/GenBank/DDBJ whole genome shotgun (WGS) entry which is preliminary data.</text>
</comment>
<evidence type="ECO:0008006" key="3">
    <source>
        <dbReference type="Google" id="ProtNLM"/>
    </source>
</evidence>
<dbReference type="Proteomes" id="UP000239007">
    <property type="component" value="Unassembled WGS sequence"/>
</dbReference>
<reference evidence="1 2" key="1">
    <citation type="submission" date="2016-12" db="EMBL/GenBank/DDBJ databases">
        <title>Diversity of luminous bacteria.</title>
        <authorList>
            <person name="Yoshizawa S."/>
            <person name="Kogure K."/>
        </authorList>
    </citation>
    <scope>NUCLEOTIDE SEQUENCE [LARGE SCALE GENOMIC DNA]</scope>
    <source>
        <strain evidence="1 2">SA4-48</strain>
    </source>
</reference>
<dbReference type="RefSeq" id="WP_105052669.1">
    <property type="nucleotide sequence ID" value="NZ_BMYG01000006.1"/>
</dbReference>
<dbReference type="PANTHER" id="PTHR38778:SF1">
    <property type="entry name" value="CYTOPLASMIC PROTEIN"/>
    <property type="match status" value="1"/>
</dbReference>
<keyword evidence="2" id="KW-1185">Reference proteome</keyword>
<protein>
    <recommendedName>
        <fullName evidence="3">DUF469 domain-containing protein</fullName>
    </recommendedName>
</protein>
<dbReference type="GO" id="GO:0005829">
    <property type="term" value="C:cytosol"/>
    <property type="evidence" value="ECO:0007669"/>
    <property type="project" value="TreeGrafter"/>
</dbReference>
<dbReference type="EMBL" id="MSCH01000003">
    <property type="protein sequence ID" value="PQJ54157.1"/>
    <property type="molecule type" value="Genomic_DNA"/>
</dbReference>
<dbReference type="Pfam" id="PF04320">
    <property type="entry name" value="YggL_50S_bp"/>
    <property type="match status" value="1"/>
</dbReference>
<evidence type="ECO:0000313" key="2">
    <source>
        <dbReference type="Proteomes" id="UP000239007"/>
    </source>
</evidence>
<dbReference type="OrthoDB" id="5768758at2"/>
<sequence length="110" mass="12300">MASTKSRRLRKKLYLGEFAILGFEFSCDLAINDDGGFNSFLDLFLEFIVERELYMGGGGDTKSFSAFICSDHRYGSVTTEDHDAISNWLQSNSYVSKVVMGQLVDANYGI</sequence>
<organism evidence="1 2">
    <name type="scientific">Psychrosphaera saromensis</name>
    <dbReference type="NCBI Taxonomy" id="716813"/>
    <lineage>
        <taxon>Bacteria</taxon>
        <taxon>Pseudomonadati</taxon>
        <taxon>Pseudomonadota</taxon>
        <taxon>Gammaproteobacteria</taxon>
        <taxon>Alteromonadales</taxon>
        <taxon>Pseudoalteromonadaceae</taxon>
        <taxon>Psychrosphaera</taxon>
    </lineage>
</organism>